<dbReference type="EMBL" id="CM056777">
    <property type="protein sequence ID" value="KAJ8737960.1"/>
    <property type="molecule type" value="Genomic_DNA"/>
</dbReference>
<evidence type="ECO:0000313" key="2">
    <source>
        <dbReference type="Proteomes" id="UP001231649"/>
    </source>
</evidence>
<evidence type="ECO:0000313" key="1">
    <source>
        <dbReference type="EMBL" id="KAJ8737960.1"/>
    </source>
</evidence>
<proteinExistence type="predicted"/>
<protein>
    <submittedName>
        <fullName evidence="1">Uncharacterized protein</fullName>
    </submittedName>
</protein>
<comment type="caution">
    <text evidence="1">The sequence shown here is derived from an EMBL/GenBank/DDBJ whole genome shotgun (WGS) entry which is preliminary data.</text>
</comment>
<keyword evidence="2" id="KW-1185">Reference proteome</keyword>
<reference evidence="1" key="1">
    <citation type="submission" date="2023-03" db="EMBL/GenBank/DDBJ databases">
        <title>Chromosome-level genomes of two armyworms, Mythimna separata and Mythimna loreyi, provide insights into the biosynthesis and reception of sex pheromones.</title>
        <authorList>
            <person name="Zhao H."/>
        </authorList>
    </citation>
    <scope>NUCLEOTIDE SEQUENCE</scope>
    <source>
        <strain evidence="1">BeijingLab</strain>
    </source>
</reference>
<accession>A0ACC2RCT8</accession>
<gene>
    <name evidence="1" type="ORF">PYW08_000555</name>
</gene>
<sequence>MKDSDSSYIEHLFNEFSYLNRENSLCQGIETVSIIVNKKRWKKRKKQNVFEPIQHPPIAFRLSKLSKPNKRDYVSRHSSMPELSECTRHVLLRNKSGHWNDTKQTKIKQNAFQTKFIANIVSEHRSDNWFLNPFNYSSQTKWKIYRCQLGAVEDSCCCSCNSDAMFEVMKGLYDCYKAKNCDGCECVLCGYKTAEERKLDALRKSMTSAAREKLLEGKTPEEKEFILKEMAKTKQPLPSGKTPSDKALIDKIRKDLGLPPAPKNALEKSKMRKAEAAGIITPLEGKSPEQKEKILRAQADMGLPLPEGRTDSEKALIKKVKEEAKKRSLKTALLTPLTGKTPEEKEKILRGRAMKGLPLPEAQTPSEKKLIAKVRGDLGLPKDPTTKSMRLKHDQAAKAGLLQPLEDKTPEEKEKILRGLRSFGIPLPEGRTPSEKALIAKVKAEPRTLVSPSEQMRRAKAEGLVTALAGKTPEQKEKIIRGLAMKGLPLPEATTPSEKNLINKVRADLGLPKEPDTKSMKTKYEQAAKAGLLQPLEGQTPEEKEKTLKGLHDLGIPLPEGRTPSEKALVAKVKSLPKGGSIKTAGVMTPLAGKSPEQKEKVLKARAKKGIPLPEGTTPSEKKLIEKVRNDLGLPKEPDTKSMKAKHEAAAKAGLLEPLEGKTPAQKEAQLKGLRDMGIPLPEGRTPSEKALIAKIKGAPRSMVSPSEQLRRAKAEGLMTPLAGKTPAQKEKILKGLAMKGIPLPEGTTPSEKKLIDKVRDDLGLPKEPDTKSLKDKYEKAAKAGLLQPLLGKTPEEKEKILQGQYDMGIPLPEGRTPSEKALVAKIKALPAGSIKTAGLMEPLAGKSPVAKEKILRARAKRGIPLPEATSPSEKKLIDKVRADLGLPKEPDTKSMKAKYDQAAKAGLLEPLEGKTPAQKEAQLKGLRDMGIPLPEGRTPSEKALIAKVKGAPRSMVSPSEQLRRAKAEGLMTPLTGKTPAQKEKILKGLAMKGIPLPEGKTPSEKKLIDKVREDLGLPKEPDTKSLKDKYEKAAKAGLLQPLVGKTPEEKEKILQGQYDLGIPLPEGRTPSEKALINKIKAVPAGSIKTAGVMEPLAGKSPAAKEKILRARAKKGIPLPEGTTPSEKKLIDKVRADLGLPKEPDTKSMRAKHEQAAKAGLLEPLEGKTPAQKEALLKGLRDMGIPLPEGRTPSEKALISKLTWKPRSLVSPSEQLRRAKAEGLMTPLAGKTPAQKEKILKGLAMKGIPLPEAKTPSEKKLMDKVREDLGLPKEPDTKSMKDKYEQAAKAGVLQPLVGKTPEEKEKILQGLHDLGIPLPEGRTPSEKALVAKVKALPPGGSIKSAGLMTPLAGKPPPVKEKILRARAKKGIPLPEGTTPSEKKLIDKVRADLGLPKEPDTKSMKAKHEQAAKAGLLEPLEGKTPAQKEAQLKGLRDMGIPLPEGRTPSEKALIAKVKGAPRSMVSPSEQLRRAKAEGLMTPLAGKTPAQKEKILKGLAMKGIPLPEGKTPSEKKLIDKVREDLGLPKEPDTKSLKDKYEKAAKAGLLQPLVGKTPEEKEKILQGQYDLGIPLPEGRTPSEKALIDKIKAVPAGSIKTAGVMEPLAGKSPTAKEKILRARAKKGIPLPEGTTPSEKKLIDKVRADLGLPKEPDTRSMKAKHEQAAKVGLLEPLEGKTPAQKEAQLKGLRDMGIPLPEGRTPSEKALIAKIKAAPRSMVSPSEQLRRAKAEGLMTPLAGKTPAQKEKILKGLAMKGIPLPEGKSPSEKQLIDKVRDDLGLPKEPDTKSLKDKYDQAAKAGFLQPLAGKTPEEKEKILQGQHNLGIPLPEGRTPSEKALIAKIKAAPRAAVAPSEQLRRAKAEGLLTPLKGKKPEQKEKIIKGLAMKGLPLPIPKTPSEKKLVNKIRAELGLPKEPTTKEERDQHEKAAKAGLLRPLEGMTPDEKEKTLKGLAELGIPLPEGRTPSEKSLIAKVKATTKKKESVPSITTEKIKQAKKAGLFTPLKGKTHDQKEKILRGLAEAGLPLPPPKTASEKKLVKELKEEFGIPDRTPSEKLRRAKDHGLLTPLAGKSRPQKEKILRGRAAAGFPLPKDGTPSEKALIKKIKAETGYVSPSQAEKAKRAKAAGLMTPLEGKSPEEQEKILKGLAELGLPLPEGTTPSEKSVIAKFKARIPPEAKTPSEKSIIRKAKAAGLFTPIAGKSPEEQEKILKGLADAGLPLPEGKTDSEKSLIKKIRAQAGLPPEPTPSEKKGGIRKKGKMVGVSASKKEKETGKELGKGIEGEEIEEIVKTTKCDRACGCTRKKIKFKHSYVKIRVTSPDISSFCDCPDECLPGVKAGAFVDNDGIKVTIGSAVGIPSYSMMCINEGIPDKMVTNIDLSKAQTNYYDNVDVLKNFKYKFSSFESGLNNNGNKGNVNINISSSDISYNTKLYNTHSDNNCVYNRIPHNKGRTSKFENIMESFKDLQSMEYIYKKPMSETKSSSSFETILIIRNDMSLSTSTSNSTGSISLTSNMRSSISSSSAQYSGYQSTNDLLSINSLDGPTTSDDYIDHPTIRQRNALRNIGVAIPQQYTILRMTQLEHKFGNNKLREKDLETKDPIVLLNRSPSKLGVSKIMLKIMARKCFDGASAMFIVVPMSEDEEEQESTKGVDSMTSVRSSERHFTANTTSVVVPGM</sequence>
<organism evidence="1 2">
    <name type="scientific">Mythimna loreyi</name>
    <dbReference type="NCBI Taxonomy" id="667449"/>
    <lineage>
        <taxon>Eukaryota</taxon>
        <taxon>Metazoa</taxon>
        <taxon>Ecdysozoa</taxon>
        <taxon>Arthropoda</taxon>
        <taxon>Hexapoda</taxon>
        <taxon>Insecta</taxon>
        <taxon>Pterygota</taxon>
        <taxon>Neoptera</taxon>
        <taxon>Endopterygota</taxon>
        <taxon>Lepidoptera</taxon>
        <taxon>Glossata</taxon>
        <taxon>Ditrysia</taxon>
        <taxon>Noctuoidea</taxon>
        <taxon>Noctuidae</taxon>
        <taxon>Noctuinae</taxon>
        <taxon>Hadenini</taxon>
        <taxon>Mythimna</taxon>
    </lineage>
</organism>
<dbReference type="Proteomes" id="UP001231649">
    <property type="component" value="Chromosome 1"/>
</dbReference>
<name>A0ACC2RCT8_9NEOP</name>